<feature type="transmembrane region" description="Helical" evidence="1">
    <location>
        <begin position="229"/>
        <end position="249"/>
    </location>
</feature>
<sequence length="341" mass="37817">MNYNLQRLRASAAIAVLLFHCVPFFERAGGSLGFLKPLIACGYAGVDLFFVLSGFIIAKGVSARHYDWTAASRFLEKRAYRIFLGYWPVLGLTVVFYMATMPERVTQVSAMTNLLLLSNRIPELVIGQAWSLSYELFFYVSFGLLALAGRRSLRSLVMGYVAVILIANLVNPELAELFVLSPFLLELFAGAVLGSVSTQHWPRIEVWVLAVAAILLLALWIAIEMRTPLMRAFVVGGAAFSLVASAELLRLRGVNGVSTLSRLGDSSYSLYLIHYQLLEAFSIFVMPVAGLKPYLPAIFCVWVGMIIGVSHLFHRVVEKPLYDFVCEFRRLGSASQTARAL</sequence>
<feature type="transmembrane region" description="Helical" evidence="1">
    <location>
        <begin position="155"/>
        <end position="171"/>
    </location>
</feature>
<keyword evidence="1" id="KW-1133">Transmembrane helix</keyword>
<comment type="caution">
    <text evidence="3">The sequence shown here is derived from an EMBL/GenBank/DDBJ whole genome shotgun (WGS) entry which is preliminary data.</text>
</comment>
<proteinExistence type="predicted"/>
<dbReference type="GO" id="GO:0000271">
    <property type="term" value="P:polysaccharide biosynthetic process"/>
    <property type="evidence" value="ECO:0007669"/>
    <property type="project" value="TreeGrafter"/>
</dbReference>
<dbReference type="GO" id="GO:0016020">
    <property type="term" value="C:membrane"/>
    <property type="evidence" value="ECO:0007669"/>
    <property type="project" value="TreeGrafter"/>
</dbReference>
<feature type="transmembrane region" description="Helical" evidence="1">
    <location>
        <begin position="125"/>
        <end position="148"/>
    </location>
</feature>
<dbReference type="EMBL" id="JADJEV010000004">
    <property type="protein sequence ID" value="MBK6974159.1"/>
    <property type="molecule type" value="Genomic_DNA"/>
</dbReference>
<dbReference type="Proteomes" id="UP000807785">
    <property type="component" value="Unassembled WGS sequence"/>
</dbReference>
<organism evidence="3 4">
    <name type="scientific">Candidatus Methylophosphatis roskildensis</name>
    <dbReference type="NCBI Taxonomy" id="2899263"/>
    <lineage>
        <taxon>Bacteria</taxon>
        <taxon>Pseudomonadati</taxon>
        <taxon>Pseudomonadota</taxon>
        <taxon>Betaproteobacteria</taxon>
        <taxon>Nitrosomonadales</taxon>
        <taxon>Sterolibacteriaceae</taxon>
        <taxon>Candidatus Methylophosphatis</taxon>
    </lineage>
</organism>
<dbReference type="PANTHER" id="PTHR23028:SF131">
    <property type="entry name" value="BLR2367 PROTEIN"/>
    <property type="match status" value="1"/>
</dbReference>
<feature type="domain" description="Acyltransferase 3" evidence="2">
    <location>
        <begin position="3"/>
        <end position="307"/>
    </location>
</feature>
<feature type="transmembrane region" description="Helical" evidence="1">
    <location>
        <begin position="7"/>
        <end position="25"/>
    </location>
</feature>
<keyword evidence="1" id="KW-0812">Transmembrane</keyword>
<feature type="transmembrane region" description="Helical" evidence="1">
    <location>
        <begin position="270"/>
        <end position="288"/>
    </location>
</feature>
<gene>
    <name evidence="3" type="ORF">IPH26_14855</name>
</gene>
<keyword evidence="3" id="KW-0012">Acyltransferase</keyword>
<dbReference type="GO" id="GO:0016747">
    <property type="term" value="F:acyltransferase activity, transferring groups other than amino-acyl groups"/>
    <property type="evidence" value="ECO:0007669"/>
    <property type="project" value="InterPro"/>
</dbReference>
<feature type="transmembrane region" description="Helical" evidence="1">
    <location>
        <begin position="37"/>
        <end position="58"/>
    </location>
</feature>
<dbReference type="InterPro" id="IPR050879">
    <property type="entry name" value="Acyltransferase_3"/>
</dbReference>
<keyword evidence="3" id="KW-0808">Transferase</keyword>
<dbReference type="InterPro" id="IPR002656">
    <property type="entry name" value="Acyl_transf_3_dom"/>
</dbReference>
<feature type="transmembrane region" description="Helical" evidence="1">
    <location>
        <begin position="294"/>
        <end position="313"/>
    </location>
</feature>
<evidence type="ECO:0000313" key="4">
    <source>
        <dbReference type="Proteomes" id="UP000807785"/>
    </source>
</evidence>
<feature type="transmembrane region" description="Helical" evidence="1">
    <location>
        <begin position="177"/>
        <end position="194"/>
    </location>
</feature>
<evidence type="ECO:0000259" key="2">
    <source>
        <dbReference type="Pfam" id="PF01757"/>
    </source>
</evidence>
<evidence type="ECO:0000313" key="3">
    <source>
        <dbReference type="EMBL" id="MBK6974159.1"/>
    </source>
</evidence>
<dbReference type="PANTHER" id="PTHR23028">
    <property type="entry name" value="ACETYLTRANSFERASE"/>
    <property type="match status" value="1"/>
</dbReference>
<name>A0A9D7E4S2_9PROT</name>
<feature type="transmembrane region" description="Helical" evidence="1">
    <location>
        <begin position="79"/>
        <end position="99"/>
    </location>
</feature>
<reference evidence="3" key="1">
    <citation type="submission" date="2020-10" db="EMBL/GenBank/DDBJ databases">
        <title>Connecting structure to function with the recovery of over 1000 high-quality activated sludge metagenome-assembled genomes encoding full-length rRNA genes using long-read sequencing.</title>
        <authorList>
            <person name="Singleton C.M."/>
            <person name="Petriglieri F."/>
            <person name="Kristensen J.M."/>
            <person name="Kirkegaard R.H."/>
            <person name="Michaelsen T.Y."/>
            <person name="Andersen M.H."/>
            <person name="Karst S.M."/>
            <person name="Dueholm M.S."/>
            <person name="Nielsen P.H."/>
            <person name="Albertsen M."/>
        </authorList>
    </citation>
    <scope>NUCLEOTIDE SEQUENCE</scope>
    <source>
        <strain evidence="3">Bjer_18-Q3-R1-45_BAT3C.347</strain>
    </source>
</reference>
<keyword evidence="1" id="KW-0472">Membrane</keyword>
<accession>A0A9D7E4S2</accession>
<protein>
    <submittedName>
        <fullName evidence="3">Acyltransferase</fullName>
    </submittedName>
</protein>
<evidence type="ECO:0000256" key="1">
    <source>
        <dbReference type="SAM" id="Phobius"/>
    </source>
</evidence>
<dbReference type="Pfam" id="PF01757">
    <property type="entry name" value="Acyl_transf_3"/>
    <property type="match status" value="1"/>
</dbReference>
<dbReference type="AlphaFoldDB" id="A0A9D7E4S2"/>
<feature type="transmembrane region" description="Helical" evidence="1">
    <location>
        <begin position="206"/>
        <end position="223"/>
    </location>
</feature>